<name>A0ACB9EZ21_CICIN</name>
<comment type="caution">
    <text evidence="1">The sequence shown here is derived from an EMBL/GenBank/DDBJ whole genome shotgun (WGS) entry which is preliminary data.</text>
</comment>
<evidence type="ECO:0000313" key="1">
    <source>
        <dbReference type="EMBL" id="KAI3764289.1"/>
    </source>
</evidence>
<evidence type="ECO:0000313" key="2">
    <source>
        <dbReference type="Proteomes" id="UP001055811"/>
    </source>
</evidence>
<protein>
    <submittedName>
        <fullName evidence="1">Uncharacterized protein</fullName>
    </submittedName>
</protein>
<dbReference type="EMBL" id="CM042011">
    <property type="protein sequence ID" value="KAI3764289.1"/>
    <property type="molecule type" value="Genomic_DNA"/>
</dbReference>
<keyword evidence="2" id="KW-1185">Reference proteome</keyword>
<gene>
    <name evidence="1" type="ORF">L2E82_14296</name>
</gene>
<reference evidence="2" key="1">
    <citation type="journal article" date="2022" name="Mol. Ecol. Resour.">
        <title>The genomes of chicory, endive, great burdock and yacon provide insights into Asteraceae palaeo-polyploidization history and plant inulin production.</title>
        <authorList>
            <person name="Fan W."/>
            <person name="Wang S."/>
            <person name="Wang H."/>
            <person name="Wang A."/>
            <person name="Jiang F."/>
            <person name="Liu H."/>
            <person name="Zhao H."/>
            <person name="Xu D."/>
            <person name="Zhang Y."/>
        </authorList>
    </citation>
    <scope>NUCLEOTIDE SEQUENCE [LARGE SCALE GENOMIC DNA]</scope>
    <source>
        <strain evidence="2">cv. Punajuju</strain>
    </source>
</reference>
<proteinExistence type="predicted"/>
<sequence>MRNLQRGILFKSCLSIQNKRFTSAIIQSSASRSLKIVCQAATNVSRDVPASASTSSEMTTYERIIETLTTLFPLWVILGTIIGIYKPSAVSIPLNLTWLETDLFTVGLGFLMLSMGLTLTFEDFKCIQQEPATGLNQTIDELRELLEDCHPLMSKVNFVMQVESLFAKLRSQSLELF</sequence>
<reference evidence="1 2" key="2">
    <citation type="journal article" date="2022" name="Mol. Ecol. Resour.">
        <title>The genomes of chicory, endive, great burdock and yacon provide insights into Asteraceae paleo-polyploidization history and plant inulin production.</title>
        <authorList>
            <person name="Fan W."/>
            <person name="Wang S."/>
            <person name="Wang H."/>
            <person name="Wang A."/>
            <person name="Jiang F."/>
            <person name="Liu H."/>
            <person name="Zhao H."/>
            <person name="Xu D."/>
            <person name="Zhang Y."/>
        </authorList>
    </citation>
    <scope>NUCLEOTIDE SEQUENCE [LARGE SCALE GENOMIC DNA]</scope>
    <source>
        <strain evidence="2">cv. Punajuju</strain>
        <tissue evidence="1">Leaves</tissue>
    </source>
</reference>
<organism evidence="1 2">
    <name type="scientific">Cichorium intybus</name>
    <name type="common">Chicory</name>
    <dbReference type="NCBI Taxonomy" id="13427"/>
    <lineage>
        <taxon>Eukaryota</taxon>
        <taxon>Viridiplantae</taxon>
        <taxon>Streptophyta</taxon>
        <taxon>Embryophyta</taxon>
        <taxon>Tracheophyta</taxon>
        <taxon>Spermatophyta</taxon>
        <taxon>Magnoliopsida</taxon>
        <taxon>eudicotyledons</taxon>
        <taxon>Gunneridae</taxon>
        <taxon>Pentapetalae</taxon>
        <taxon>asterids</taxon>
        <taxon>campanulids</taxon>
        <taxon>Asterales</taxon>
        <taxon>Asteraceae</taxon>
        <taxon>Cichorioideae</taxon>
        <taxon>Cichorieae</taxon>
        <taxon>Cichoriinae</taxon>
        <taxon>Cichorium</taxon>
    </lineage>
</organism>
<dbReference type="Proteomes" id="UP001055811">
    <property type="component" value="Linkage Group LG03"/>
</dbReference>
<accession>A0ACB9EZ21</accession>